<sequence>MEIILRTKLLISLVVFALFSLALGQLDISWANVSYSELVQMNAHCYPLDTCQQPRDSNQLDKYNCDCDSSCVMFDSCCIDSPYRTALATDLKCRKVYKGSHVYMVDSCRNPDLVPETLCGSDAEERNDLFLVIPVTSLSTGITYKNYFCAVCNENTETDQLILWNLQVRGRFVRLIADNIMPNFKYDTYSKSWRIVGESIVNIAIVMPNDLEYIVRTCSEELISNCAKEWKDVSVVKKCAAYMAKIAIVESSQVFWFRNPHCALCNFKKVEKSKCNNLEVLKSFLPNKHKQIRNNTQRNSYHPMSYDVSSIPFLKIFQLHDKPKCGSRMIYDKLGKKCRCNSQHSLFEARSVC</sequence>
<dbReference type="PANTHER" id="PTHR45902">
    <property type="entry name" value="LATROPHILIN RECEPTOR-LIKE PROTEIN A"/>
    <property type="match status" value="1"/>
</dbReference>
<evidence type="ECO:0000256" key="1">
    <source>
        <dbReference type="SAM" id="SignalP"/>
    </source>
</evidence>
<proteinExistence type="predicted"/>
<comment type="caution">
    <text evidence="2">The sequence shown here is derived from an EMBL/GenBank/DDBJ whole genome shotgun (WGS) entry which is preliminary data.</text>
</comment>
<organism evidence="2 3">
    <name type="scientific">Nephila pilipes</name>
    <name type="common">Giant wood spider</name>
    <name type="synonym">Nephila maculata</name>
    <dbReference type="NCBI Taxonomy" id="299642"/>
    <lineage>
        <taxon>Eukaryota</taxon>
        <taxon>Metazoa</taxon>
        <taxon>Ecdysozoa</taxon>
        <taxon>Arthropoda</taxon>
        <taxon>Chelicerata</taxon>
        <taxon>Arachnida</taxon>
        <taxon>Araneae</taxon>
        <taxon>Araneomorphae</taxon>
        <taxon>Entelegynae</taxon>
        <taxon>Araneoidea</taxon>
        <taxon>Nephilidae</taxon>
        <taxon>Nephila</taxon>
    </lineage>
</organism>
<dbReference type="InterPro" id="IPR053231">
    <property type="entry name" value="GPCR_LN-TM7"/>
</dbReference>
<dbReference type="EMBL" id="BMAW01055710">
    <property type="protein sequence ID" value="GFT02401.1"/>
    <property type="molecule type" value="Genomic_DNA"/>
</dbReference>
<evidence type="ECO:0008006" key="4">
    <source>
        <dbReference type="Google" id="ProtNLM"/>
    </source>
</evidence>
<protein>
    <recommendedName>
        <fullName evidence="4">SMB domain-containing protein</fullName>
    </recommendedName>
</protein>
<reference evidence="2" key="1">
    <citation type="submission" date="2020-08" db="EMBL/GenBank/DDBJ databases">
        <title>Multicomponent nature underlies the extraordinary mechanical properties of spider dragline silk.</title>
        <authorList>
            <person name="Kono N."/>
            <person name="Nakamura H."/>
            <person name="Mori M."/>
            <person name="Yoshida Y."/>
            <person name="Ohtoshi R."/>
            <person name="Malay A.D."/>
            <person name="Moran D.A.P."/>
            <person name="Tomita M."/>
            <person name="Numata K."/>
            <person name="Arakawa K."/>
        </authorList>
    </citation>
    <scope>NUCLEOTIDE SEQUENCE</scope>
</reference>
<accession>A0A8X6TDA8</accession>
<evidence type="ECO:0000313" key="2">
    <source>
        <dbReference type="EMBL" id="GFT02401.1"/>
    </source>
</evidence>
<dbReference type="Proteomes" id="UP000887013">
    <property type="component" value="Unassembled WGS sequence"/>
</dbReference>
<gene>
    <name evidence="2" type="primary">NCL1_39823</name>
    <name evidence="2" type="ORF">NPIL_302711</name>
</gene>
<keyword evidence="1" id="KW-0732">Signal</keyword>
<keyword evidence="3" id="KW-1185">Reference proteome</keyword>
<feature type="chain" id="PRO_5036482238" description="SMB domain-containing protein" evidence="1">
    <location>
        <begin position="25"/>
        <end position="353"/>
    </location>
</feature>
<feature type="signal peptide" evidence="1">
    <location>
        <begin position="1"/>
        <end position="24"/>
    </location>
</feature>
<dbReference type="PANTHER" id="PTHR45902:SF5">
    <property type="entry name" value="G-PROTEIN COUPLED RECEPTORS FAMILY 2 PROFILE 2 DOMAIN-CONTAINING PROTEIN"/>
    <property type="match status" value="1"/>
</dbReference>
<dbReference type="AlphaFoldDB" id="A0A8X6TDA8"/>
<evidence type="ECO:0000313" key="3">
    <source>
        <dbReference type="Proteomes" id="UP000887013"/>
    </source>
</evidence>
<name>A0A8X6TDA8_NEPPI</name>
<dbReference type="OrthoDB" id="6422910at2759"/>